<evidence type="ECO:0000313" key="1">
    <source>
        <dbReference type="EMBL" id="ABK80591.1"/>
    </source>
</evidence>
<proteinExistence type="predicted"/>
<protein>
    <submittedName>
        <fullName evidence="1">Putative galactose-1-phosphate uridylyltransferase</fullName>
    </submittedName>
</protein>
<keyword evidence="1" id="KW-0808">Transferase</keyword>
<dbReference type="GO" id="GO:0016779">
    <property type="term" value="F:nucleotidyltransferase activity"/>
    <property type="evidence" value="ECO:0007669"/>
    <property type="project" value="UniProtKB-KW"/>
</dbReference>
<dbReference type="AlphaFoldDB" id="A4GIZ8"/>
<reference evidence="1" key="1">
    <citation type="journal article" date="2007" name="Environ. Microbiol.">
        <title>Quantitative distribution of presumptive archaeal and bacterial nitrifiers in Monterey Bay and the North Pacific Subtropical Gyre.</title>
        <authorList>
            <person name="Mincer T.J."/>
            <person name="Church M.J."/>
            <person name="Taylor L.T."/>
            <person name="Preston C."/>
            <person name="Karl D.M."/>
            <person name="Delong E.F."/>
        </authorList>
    </citation>
    <scope>NUCLEOTIDE SEQUENCE</scope>
</reference>
<organism evidence="1">
    <name type="scientific">uncultured marine Nitrospinaceae bacterium</name>
    <dbReference type="NCBI Taxonomy" id="482920"/>
    <lineage>
        <taxon>Bacteria</taxon>
        <taxon>Pseudomonadati</taxon>
        <taxon>Nitrospinota/Tectimicrobiota group</taxon>
        <taxon>Nitrospinota</taxon>
        <taxon>Nitrospinia</taxon>
        <taxon>Nitrospinales</taxon>
        <taxon>Nitrospinaceae</taxon>
        <taxon>environmental samples</taxon>
    </lineage>
</organism>
<keyword evidence="1" id="KW-0548">Nucleotidyltransferase</keyword>
<accession>A4GIZ8</accession>
<sequence>MAILNFFSFPISATFISLLFKSSSSVFWSGLSITTSCVPMPFILSYRTLVSCSITPSPVKARYLSGTLAKSIPANRVRFCSEP</sequence>
<name>A4GIZ8_9BACT</name>
<dbReference type="EMBL" id="EF106972">
    <property type="protein sequence ID" value="ABK80591.1"/>
    <property type="molecule type" value="Genomic_DNA"/>
</dbReference>